<accession>A0A7C3VQH0</accession>
<name>A0A7C3VQH0_9CYAN</name>
<dbReference type="EMBL" id="DSPX01000019">
    <property type="protein sequence ID" value="HGF99554.1"/>
    <property type="molecule type" value="Genomic_DNA"/>
</dbReference>
<protein>
    <submittedName>
        <fullName evidence="1">Uncharacterized protein</fullName>
    </submittedName>
</protein>
<proteinExistence type="predicted"/>
<comment type="caution">
    <text evidence="1">The sequence shown here is derived from an EMBL/GenBank/DDBJ whole genome shotgun (WGS) entry which is preliminary data.</text>
</comment>
<organism evidence="1">
    <name type="scientific">Planktothricoides sp. SpSt-374</name>
    <dbReference type="NCBI Taxonomy" id="2282167"/>
    <lineage>
        <taxon>Bacteria</taxon>
        <taxon>Bacillati</taxon>
        <taxon>Cyanobacteriota</taxon>
        <taxon>Cyanophyceae</taxon>
        <taxon>Oscillatoriophycideae</taxon>
        <taxon>Oscillatoriales</taxon>
        <taxon>Oscillatoriaceae</taxon>
        <taxon>Planktothricoides</taxon>
    </lineage>
</organism>
<evidence type="ECO:0000313" key="1">
    <source>
        <dbReference type="EMBL" id="HGF99554.1"/>
    </source>
</evidence>
<sequence>MLKAVKAIIEPYGTIRTLEPLRVEVATRAIVTLLTPTPADVMIEAGADVQPDSQDIPKRRFPIPDLAGKVKIIGDIVSPIVNEEDWECLK</sequence>
<gene>
    <name evidence="1" type="ORF">ENR15_02505</name>
</gene>
<reference evidence="1" key="1">
    <citation type="journal article" date="2020" name="mSystems">
        <title>Genome- and Community-Level Interaction Insights into Carbon Utilization and Element Cycling Functions of Hydrothermarchaeota in Hydrothermal Sediment.</title>
        <authorList>
            <person name="Zhou Z."/>
            <person name="Liu Y."/>
            <person name="Xu W."/>
            <person name="Pan J."/>
            <person name="Luo Z.H."/>
            <person name="Li M."/>
        </authorList>
    </citation>
    <scope>NUCLEOTIDE SEQUENCE [LARGE SCALE GENOMIC DNA]</scope>
    <source>
        <strain evidence="1">SpSt-374</strain>
    </source>
</reference>
<dbReference type="AlphaFoldDB" id="A0A7C3VQH0"/>